<dbReference type="AlphaFoldDB" id="A0A5C7FX66"/>
<name>A0A5C7FX66_9BACT</name>
<keyword evidence="2" id="KW-0560">Oxidoreductase</keyword>
<evidence type="ECO:0000256" key="1">
    <source>
        <dbReference type="ARBA" id="ARBA00006484"/>
    </source>
</evidence>
<dbReference type="PRINTS" id="PR00081">
    <property type="entry name" value="GDHRDH"/>
</dbReference>
<proteinExistence type="inferred from homology"/>
<dbReference type="InterPro" id="IPR020904">
    <property type="entry name" value="Sc_DH/Rdtase_CS"/>
</dbReference>
<gene>
    <name evidence="5" type="ORF">FUA23_10045</name>
</gene>
<dbReference type="PRINTS" id="PR00080">
    <property type="entry name" value="SDRFAMILY"/>
</dbReference>
<dbReference type="Proteomes" id="UP000321907">
    <property type="component" value="Unassembled WGS sequence"/>
</dbReference>
<dbReference type="PANTHER" id="PTHR44196:SF1">
    <property type="entry name" value="DEHYDROGENASE_REDUCTASE SDR FAMILY MEMBER 7B"/>
    <property type="match status" value="1"/>
</dbReference>
<dbReference type="RefSeq" id="WP_147930610.1">
    <property type="nucleotide sequence ID" value="NZ_VOXD01000013.1"/>
</dbReference>
<protein>
    <submittedName>
        <fullName evidence="5">SDR family oxidoreductase</fullName>
    </submittedName>
</protein>
<dbReference type="PROSITE" id="PS00061">
    <property type="entry name" value="ADH_SHORT"/>
    <property type="match status" value="1"/>
</dbReference>
<comment type="similarity">
    <text evidence="1 3">Belongs to the short-chain dehydrogenases/reductases (SDR) family.</text>
</comment>
<evidence type="ECO:0000256" key="2">
    <source>
        <dbReference type="ARBA" id="ARBA00023002"/>
    </source>
</evidence>
<evidence type="ECO:0000256" key="3">
    <source>
        <dbReference type="RuleBase" id="RU000363"/>
    </source>
</evidence>
<evidence type="ECO:0000313" key="6">
    <source>
        <dbReference type="Proteomes" id="UP000321907"/>
    </source>
</evidence>
<reference evidence="5 6" key="1">
    <citation type="submission" date="2019-08" db="EMBL/GenBank/DDBJ databases">
        <title>Lewinella sp. strain SSH13 Genome sequencing and assembly.</title>
        <authorList>
            <person name="Kim I."/>
        </authorList>
    </citation>
    <scope>NUCLEOTIDE SEQUENCE [LARGE SCALE GENOMIC DNA]</scope>
    <source>
        <strain evidence="5 6">SSH13</strain>
    </source>
</reference>
<dbReference type="EMBL" id="VOXD01000013">
    <property type="protein sequence ID" value="TXF89536.1"/>
    <property type="molecule type" value="Genomic_DNA"/>
</dbReference>
<feature type="domain" description="Ketoreductase" evidence="4">
    <location>
        <begin position="7"/>
        <end position="191"/>
    </location>
</feature>
<dbReference type="SUPFAM" id="SSF51735">
    <property type="entry name" value="NAD(P)-binding Rossmann-fold domains"/>
    <property type="match status" value="1"/>
</dbReference>
<dbReference type="Pfam" id="PF00106">
    <property type="entry name" value="adh_short"/>
    <property type="match status" value="1"/>
</dbReference>
<dbReference type="OrthoDB" id="9808814at2"/>
<dbReference type="CDD" id="cd05233">
    <property type="entry name" value="SDR_c"/>
    <property type="match status" value="1"/>
</dbReference>
<organism evidence="5 6">
    <name type="scientific">Neolewinella aurantiaca</name>
    <dbReference type="NCBI Taxonomy" id="2602767"/>
    <lineage>
        <taxon>Bacteria</taxon>
        <taxon>Pseudomonadati</taxon>
        <taxon>Bacteroidota</taxon>
        <taxon>Saprospiria</taxon>
        <taxon>Saprospirales</taxon>
        <taxon>Lewinellaceae</taxon>
        <taxon>Neolewinella</taxon>
    </lineage>
</organism>
<dbReference type="GO" id="GO:0016491">
    <property type="term" value="F:oxidoreductase activity"/>
    <property type="evidence" value="ECO:0007669"/>
    <property type="project" value="UniProtKB-KW"/>
</dbReference>
<dbReference type="GO" id="GO:0016020">
    <property type="term" value="C:membrane"/>
    <property type="evidence" value="ECO:0007669"/>
    <property type="project" value="TreeGrafter"/>
</dbReference>
<keyword evidence="6" id="KW-1185">Reference proteome</keyword>
<dbReference type="InterPro" id="IPR002347">
    <property type="entry name" value="SDR_fam"/>
</dbReference>
<dbReference type="Gene3D" id="3.40.50.720">
    <property type="entry name" value="NAD(P)-binding Rossmann-like Domain"/>
    <property type="match status" value="1"/>
</dbReference>
<sequence>MQNFRNKVVVITGAGSGIGRELARQLAREGAIFVLNDWNQDSLMAIWEELPEAARGYMEAFDVGDRQAVEGFAGAARKALGRIDVVFNNAGLTQQITPVIYGTIEDYEKILQVNLWGVIYGSLAFLPHLREHGDGCLVNISSVFGLMGCPGQAPYCVSKFGVRGFTETLRVEMRGTGLQVVCVHPGGIKTNIARHALVSNETDHERFVTRFDKLAKTTASQAAEIIISGIKRGKSRITIGSDARLIDKITRLMPESYERILQRSLDRAKFLRPR</sequence>
<dbReference type="PANTHER" id="PTHR44196">
    <property type="entry name" value="DEHYDROGENASE/REDUCTASE SDR FAMILY MEMBER 7B"/>
    <property type="match status" value="1"/>
</dbReference>
<evidence type="ECO:0000259" key="4">
    <source>
        <dbReference type="SMART" id="SM00822"/>
    </source>
</evidence>
<dbReference type="SMART" id="SM00822">
    <property type="entry name" value="PKS_KR"/>
    <property type="match status" value="1"/>
</dbReference>
<dbReference type="InterPro" id="IPR057326">
    <property type="entry name" value="KR_dom"/>
</dbReference>
<accession>A0A5C7FX66</accession>
<dbReference type="InterPro" id="IPR036291">
    <property type="entry name" value="NAD(P)-bd_dom_sf"/>
</dbReference>
<evidence type="ECO:0000313" key="5">
    <source>
        <dbReference type="EMBL" id="TXF89536.1"/>
    </source>
</evidence>
<comment type="caution">
    <text evidence="5">The sequence shown here is derived from an EMBL/GenBank/DDBJ whole genome shotgun (WGS) entry which is preliminary data.</text>
</comment>